<sequence length="129" mass="14000">MWPRIDGLRTLALGTPGEQRARLNALVLAGTKTATAGLLSEYAAEGEELEQPGERLALIDDADAAVGTIEILDVRVLALQDVPWEFAAAEGEGDDSIEQWRAGHLAYWARLGEHVTSDTDIVCITFRLL</sequence>
<dbReference type="SMART" id="SM01022">
    <property type="entry name" value="ASCH"/>
    <property type="match status" value="1"/>
</dbReference>
<gene>
    <name evidence="2" type="ORF">ACFOX0_27085</name>
</gene>
<evidence type="ECO:0000313" key="3">
    <source>
        <dbReference type="Proteomes" id="UP001595868"/>
    </source>
</evidence>
<dbReference type="Proteomes" id="UP001595868">
    <property type="component" value="Unassembled WGS sequence"/>
</dbReference>
<proteinExistence type="predicted"/>
<evidence type="ECO:0000259" key="1">
    <source>
        <dbReference type="SMART" id="SM01022"/>
    </source>
</evidence>
<protein>
    <submittedName>
        <fullName evidence="2">ASCH domain-containing protein</fullName>
    </submittedName>
</protein>
<dbReference type="Pfam" id="PF04266">
    <property type="entry name" value="ASCH"/>
    <property type="match status" value="1"/>
</dbReference>
<reference evidence="3" key="1">
    <citation type="journal article" date="2019" name="Int. J. Syst. Evol. Microbiol.">
        <title>The Global Catalogue of Microorganisms (GCM) 10K type strain sequencing project: providing services to taxonomists for standard genome sequencing and annotation.</title>
        <authorList>
            <consortium name="The Broad Institute Genomics Platform"/>
            <consortium name="The Broad Institute Genome Sequencing Center for Infectious Disease"/>
            <person name="Wu L."/>
            <person name="Ma J."/>
        </authorList>
    </citation>
    <scope>NUCLEOTIDE SEQUENCE [LARGE SCALE GENOMIC DNA]</scope>
    <source>
        <strain evidence="3">2902at01</strain>
    </source>
</reference>
<dbReference type="SUPFAM" id="SSF88697">
    <property type="entry name" value="PUA domain-like"/>
    <property type="match status" value="1"/>
</dbReference>
<dbReference type="InterPro" id="IPR009326">
    <property type="entry name" value="DUF984"/>
</dbReference>
<comment type="caution">
    <text evidence="2">The sequence shown here is derived from an EMBL/GenBank/DDBJ whole genome shotgun (WGS) entry which is preliminary data.</text>
</comment>
<dbReference type="PANTHER" id="PTHR39203:SF1">
    <property type="entry name" value="CYTOPLASMIC PROTEIN"/>
    <property type="match status" value="1"/>
</dbReference>
<dbReference type="RefSeq" id="WP_377551118.1">
    <property type="nucleotide sequence ID" value="NZ_JBHSBN010000026.1"/>
</dbReference>
<accession>A0ABV8KU37</accession>
<name>A0ABV8KU37_9ACTN</name>
<dbReference type="EMBL" id="JBHSBN010000026">
    <property type="protein sequence ID" value="MFC4109584.1"/>
    <property type="molecule type" value="Genomic_DNA"/>
</dbReference>
<dbReference type="InterPro" id="IPR015947">
    <property type="entry name" value="PUA-like_sf"/>
</dbReference>
<feature type="domain" description="ASCH" evidence="1">
    <location>
        <begin position="11"/>
        <end position="129"/>
    </location>
</feature>
<dbReference type="Gene3D" id="3.10.400.10">
    <property type="entry name" value="Sulfate adenylyltransferase"/>
    <property type="match status" value="1"/>
</dbReference>
<dbReference type="PANTHER" id="PTHR39203">
    <property type="entry name" value="CYTOPLASMIC PROTEIN-RELATED"/>
    <property type="match status" value="1"/>
</dbReference>
<dbReference type="InterPro" id="IPR007374">
    <property type="entry name" value="ASCH_domain"/>
</dbReference>
<keyword evidence="3" id="KW-1185">Reference proteome</keyword>
<organism evidence="2 3">
    <name type="scientific">Micromonospora zhanjiangensis</name>
    <dbReference type="NCBI Taxonomy" id="1522057"/>
    <lineage>
        <taxon>Bacteria</taxon>
        <taxon>Bacillati</taxon>
        <taxon>Actinomycetota</taxon>
        <taxon>Actinomycetes</taxon>
        <taxon>Micromonosporales</taxon>
        <taxon>Micromonosporaceae</taxon>
        <taxon>Micromonospora</taxon>
    </lineage>
</organism>
<evidence type="ECO:0000313" key="2">
    <source>
        <dbReference type="EMBL" id="MFC4109584.1"/>
    </source>
</evidence>